<feature type="compositionally biased region" description="Basic and acidic residues" evidence="1">
    <location>
        <begin position="73"/>
        <end position="88"/>
    </location>
</feature>
<evidence type="ECO:0000256" key="1">
    <source>
        <dbReference type="SAM" id="MobiDB-lite"/>
    </source>
</evidence>
<organism evidence="2 3">
    <name type="scientific">Caenorhabditis nigoni</name>
    <dbReference type="NCBI Taxonomy" id="1611254"/>
    <lineage>
        <taxon>Eukaryota</taxon>
        <taxon>Metazoa</taxon>
        <taxon>Ecdysozoa</taxon>
        <taxon>Nematoda</taxon>
        <taxon>Chromadorea</taxon>
        <taxon>Rhabditida</taxon>
        <taxon>Rhabditina</taxon>
        <taxon>Rhabditomorpha</taxon>
        <taxon>Rhabditoidea</taxon>
        <taxon>Rhabditidae</taxon>
        <taxon>Peloderinae</taxon>
        <taxon>Caenorhabditis</taxon>
    </lineage>
</organism>
<proteinExistence type="predicted"/>
<dbReference type="OrthoDB" id="1112980at2759"/>
<evidence type="ECO:0000313" key="2">
    <source>
        <dbReference type="EMBL" id="PIC32503.1"/>
    </source>
</evidence>
<feature type="compositionally biased region" description="Acidic residues" evidence="1">
    <location>
        <begin position="56"/>
        <end position="72"/>
    </location>
</feature>
<sequence>MSELRNISDFLNGKPQIQPVEQSSLLSRLRTFLPQMEEANQNMPAGATADAFQIDTVEESSSDDSSDSDSDSEDVKGDSESQKVEKSRIEIDLDVFREKNSAVDGRDVSVQDVESLPTAFQGKDSEDVTMAAKKPLIEEI</sequence>
<evidence type="ECO:0000313" key="3">
    <source>
        <dbReference type="Proteomes" id="UP000230233"/>
    </source>
</evidence>
<feature type="region of interest" description="Disordered" evidence="1">
    <location>
        <begin position="1"/>
        <end position="20"/>
    </location>
</feature>
<accession>A0A2G5TZ37</accession>
<gene>
    <name evidence="2" type="primary">Cni-H06H21.11</name>
    <name evidence="2" type="synonym">Cnig_chr_IV.g12813</name>
    <name evidence="2" type="ORF">B9Z55_012813</name>
</gene>
<dbReference type="Proteomes" id="UP000230233">
    <property type="component" value="Chromosome IV"/>
</dbReference>
<comment type="caution">
    <text evidence="2">The sequence shown here is derived from an EMBL/GenBank/DDBJ whole genome shotgun (WGS) entry which is preliminary data.</text>
</comment>
<protein>
    <submittedName>
        <fullName evidence="2">Uncharacterized protein</fullName>
    </submittedName>
</protein>
<dbReference type="EMBL" id="PDUG01000004">
    <property type="protein sequence ID" value="PIC32503.1"/>
    <property type="molecule type" value="Genomic_DNA"/>
</dbReference>
<name>A0A2G5TZ37_9PELO</name>
<feature type="region of interest" description="Disordered" evidence="1">
    <location>
        <begin position="36"/>
        <end position="88"/>
    </location>
</feature>
<keyword evidence="3" id="KW-1185">Reference proteome</keyword>
<reference evidence="3" key="1">
    <citation type="submission" date="2017-10" db="EMBL/GenBank/DDBJ databases">
        <title>Rapid genome shrinkage in a self-fertile nematode reveals novel sperm competition proteins.</title>
        <authorList>
            <person name="Yin D."/>
            <person name="Schwarz E.M."/>
            <person name="Thomas C.G."/>
            <person name="Felde R.L."/>
            <person name="Korf I.F."/>
            <person name="Cutter A.D."/>
            <person name="Schartner C.M."/>
            <person name="Ralston E.J."/>
            <person name="Meyer B.J."/>
            <person name="Haag E.S."/>
        </authorList>
    </citation>
    <scope>NUCLEOTIDE SEQUENCE [LARGE SCALE GENOMIC DNA]</scope>
    <source>
        <strain evidence="3">JU1422</strain>
    </source>
</reference>
<dbReference type="AlphaFoldDB" id="A0A2G5TZ37"/>